<dbReference type="Proteomes" id="UP001054945">
    <property type="component" value="Unassembled WGS sequence"/>
</dbReference>
<evidence type="ECO:0000313" key="2">
    <source>
        <dbReference type="Proteomes" id="UP001054945"/>
    </source>
</evidence>
<protein>
    <submittedName>
        <fullName evidence="1">Uncharacterized protein</fullName>
    </submittedName>
</protein>
<reference evidence="1 2" key="1">
    <citation type="submission" date="2021-06" db="EMBL/GenBank/DDBJ databases">
        <title>Caerostris extrusa draft genome.</title>
        <authorList>
            <person name="Kono N."/>
            <person name="Arakawa K."/>
        </authorList>
    </citation>
    <scope>NUCLEOTIDE SEQUENCE [LARGE SCALE GENOMIC DNA]</scope>
</reference>
<keyword evidence="2" id="KW-1185">Reference proteome</keyword>
<gene>
    <name evidence="1" type="ORF">CEXT_658331</name>
</gene>
<organism evidence="1 2">
    <name type="scientific">Caerostris extrusa</name>
    <name type="common">Bark spider</name>
    <name type="synonym">Caerostris bankana</name>
    <dbReference type="NCBI Taxonomy" id="172846"/>
    <lineage>
        <taxon>Eukaryota</taxon>
        <taxon>Metazoa</taxon>
        <taxon>Ecdysozoa</taxon>
        <taxon>Arthropoda</taxon>
        <taxon>Chelicerata</taxon>
        <taxon>Arachnida</taxon>
        <taxon>Araneae</taxon>
        <taxon>Araneomorphae</taxon>
        <taxon>Entelegynae</taxon>
        <taxon>Araneoidea</taxon>
        <taxon>Araneidae</taxon>
        <taxon>Caerostris</taxon>
    </lineage>
</organism>
<dbReference type="EMBL" id="BPLR01007200">
    <property type="protein sequence ID" value="GIY15121.1"/>
    <property type="molecule type" value="Genomic_DNA"/>
</dbReference>
<evidence type="ECO:0000313" key="1">
    <source>
        <dbReference type="EMBL" id="GIY15121.1"/>
    </source>
</evidence>
<accession>A0AAV4R233</accession>
<sequence length="94" mass="10954">MACIIGAAIYLSTRRSLLISPRRQLWNLHGPQLRDGSLLREVCRAERIGFPAFRHSHCPIPATPSPLRIPLHHPLTERRGRFRKKKNEWKRIIS</sequence>
<dbReference type="AlphaFoldDB" id="A0AAV4R233"/>
<comment type="caution">
    <text evidence="1">The sequence shown here is derived from an EMBL/GenBank/DDBJ whole genome shotgun (WGS) entry which is preliminary data.</text>
</comment>
<proteinExistence type="predicted"/>
<name>A0AAV4R233_CAEEX</name>